<gene>
    <name evidence="1" type="ORF">LVIROSA_LOCUS5621</name>
</gene>
<evidence type="ECO:0000313" key="2">
    <source>
        <dbReference type="Proteomes" id="UP001157418"/>
    </source>
</evidence>
<keyword evidence="2" id="KW-1185">Reference proteome</keyword>
<proteinExistence type="predicted"/>
<protein>
    <submittedName>
        <fullName evidence="1">Uncharacterized protein</fullName>
    </submittedName>
</protein>
<evidence type="ECO:0000313" key="1">
    <source>
        <dbReference type="EMBL" id="CAH1417996.1"/>
    </source>
</evidence>
<dbReference type="Proteomes" id="UP001157418">
    <property type="component" value="Unassembled WGS sequence"/>
</dbReference>
<dbReference type="EMBL" id="CAKMRJ010000113">
    <property type="protein sequence ID" value="CAH1417996.1"/>
    <property type="molecule type" value="Genomic_DNA"/>
</dbReference>
<organism evidence="1 2">
    <name type="scientific">Lactuca virosa</name>
    <dbReference type="NCBI Taxonomy" id="75947"/>
    <lineage>
        <taxon>Eukaryota</taxon>
        <taxon>Viridiplantae</taxon>
        <taxon>Streptophyta</taxon>
        <taxon>Embryophyta</taxon>
        <taxon>Tracheophyta</taxon>
        <taxon>Spermatophyta</taxon>
        <taxon>Magnoliopsida</taxon>
        <taxon>eudicotyledons</taxon>
        <taxon>Gunneridae</taxon>
        <taxon>Pentapetalae</taxon>
        <taxon>asterids</taxon>
        <taxon>campanulids</taxon>
        <taxon>Asterales</taxon>
        <taxon>Asteraceae</taxon>
        <taxon>Cichorioideae</taxon>
        <taxon>Cichorieae</taxon>
        <taxon>Lactucinae</taxon>
        <taxon>Lactuca</taxon>
    </lineage>
</organism>
<name>A0AAU9LT07_9ASTR</name>
<dbReference type="AlphaFoldDB" id="A0AAU9LT07"/>
<sequence length="91" mass="10536">MTHNSNAHQTGTTHPFWDAVFSNRMVAQSVSLLKTRVPRRYILLMSNGFHRWTVALTNHTMTVEAPTARHLQRYRQCIMNSRNKGVAMIQL</sequence>
<comment type="caution">
    <text evidence="1">The sequence shown here is derived from an EMBL/GenBank/DDBJ whole genome shotgun (WGS) entry which is preliminary data.</text>
</comment>
<reference evidence="1 2" key="1">
    <citation type="submission" date="2022-01" db="EMBL/GenBank/DDBJ databases">
        <authorList>
            <person name="Xiong W."/>
            <person name="Schranz E."/>
        </authorList>
    </citation>
    <scope>NUCLEOTIDE SEQUENCE [LARGE SCALE GENOMIC DNA]</scope>
</reference>
<accession>A0AAU9LT07</accession>